<evidence type="ECO:0000256" key="3">
    <source>
        <dbReference type="ARBA" id="ARBA00005842"/>
    </source>
</evidence>
<dbReference type="EC" id="2.5.1.75" evidence="10"/>
<name>A0A1H7Q613_9GAMM</name>
<comment type="catalytic activity">
    <reaction evidence="9 10 11">
        <text>adenosine(37) in tRNA + dimethylallyl diphosphate = N(6)-dimethylallyladenosine(37) in tRNA + diphosphate</text>
        <dbReference type="Rhea" id="RHEA:26482"/>
        <dbReference type="Rhea" id="RHEA-COMP:10162"/>
        <dbReference type="Rhea" id="RHEA-COMP:10375"/>
        <dbReference type="ChEBI" id="CHEBI:33019"/>
        <dbReference type="ChEBI" id="CHEBI:57623"/>
        <dbReference type="ChEBI" id="CHEBI:74411"/>
        <dbReference type="ChEBI" id="CHEBI:74415"/>
        <dbReference type="EC" id="2.5.1.75"/>
    </reaction>
</comment>
<feature type="region of interest" description="Interaction with substrate tRNA" evidence="10">
    <location>
        <begin position="160"/>
        <end position="164"/>
    </location>
</feature>
<keyword evidence="7 10" id="KW-0067">ATP-binding</keyword>
<dbReference type="Gene3D" id="3.40.50.300">
    <property type="entry name" value="P-loop containing nucleotide triphosphate hydrolases"/>
    <property type="match status" value="1"/>
</dbReference>
<evidence type="ECO:0000256" key="13">
    <source>
        <dbReference type="RuleBase" id="RU003785"/>
    </source>
</evidence>
<dbReference type="InterPro" id="IPR018022">
    <property type="entry name" value="IPT"/>
</dbReference>
<evidence type="ECO:0000256" key="8">
    <source>
        <dbReference type="ARBA" id="ARBA00022842"/>
    </source>
</evidence>
<comment type="cofactor">
    <cofactor evidence="1 10">
        <name>Mg(2+)</name>
        <dbReference type="ChEBI" id="CHEBI:18420"/>
    </cofactor>
</comment>
<dbReference type="PANTHER" id="PTHR11088">
    <property type="entry name" value="TRNA DIMETHYLALLYLTRANSFERASE"/>
    <property type="match status" value="1"/>
</dbReference>
<dbReference type="SUPFAM" id="SSF52540">
    <property type="entry name" value="P-loop containing nucleoside triphosphate hydrolases"/>
    <property type="match status" value="2"/>
</dbReference>
<dbReference type="InterPro" id="IPR027417">
    <property type="entry name" value="P-loop_NTPase"/>
</dbReference>
<evidence type="ECO:0000256" key="2">
    <source>
        <dbReference type="ARBA" id="ARBA00003213"/>
    </source>
</evidence>
<evidence type="ECO:0000256" key="7">
    <source>
        <dbReference type="ARBA" id="ARBA00022840"/>
    </source>
</evidence>
<feature type="site" description="Interaction with substrate tRNA" evidence="10">
    <location>
        <position position="124"/>
    </location>
</feature>
<evidence type="ECO:0000256" key="11">
    <source>
        <dbReference type="RuleBase" id="RU003783"/>
    </source>
</evidence>
<evidence type="ECO:0000256" key="12">
    <source>
        <dbReference type="RuleBase" id="RU003784"/>
    </source>
</evidence>
<comment type="function">
    <text evidence="2 10 12">Catalyzes the transfer of a dimethylallyl group onto the adenine at position 37 in tRNAs that read codons beginning with uridine, leading to the formation of N6-(dimethylallyl)adenosine (i(6)A).</text>
</comment>
<evidence type="ECO:0000256" key="4">
    <source>
        <dbReference type="ARBA" id="ARBA00022679"/>
    </source>
</evidence>
<dbReference type="EMBL" id="FOAS01000012">
    <property type="protein sequence ID" value="SEL43249.1"/>
    <property type="molecule type" value="Genomic_DNA"/>
</dbReference>
<keyword evidence="15" id="KW-1185">Reference proteome</keyword>
<dbReference type="GO" id="GO:0006400">
    <property type="term" value="P:tRNA modification"/>
    <property type="evidence" value="ECO:0007669"/>
    <property type="project" value="TreeGrafter"/>
</dbReference>
<evidence type="ECO:0000256" key="9">
    <source>
        <dbReference type="ARBA" id="ARBA00049563"/>
    </source>
</evidence>
<dbReference type="InterPro" id="IPR039657">
    <property type="entry name" value="Dimethylallyltransferase"/>
</dbReference>
<reference evidence="14 15" key="1">
    <citation type="submission" date="2016-10" db="EMBL/GenBank/DDBJ databases">
        <authorList>
            <person name="de Groot N.N."/>
        </authorList>
    </citation>
    <scope>NUCLEOTIDE SEQUENCE [LARGE SCALE GENOMIC DNA]</scope>
    <source>
        <strain evidence="14 15">JCM 19513</strain>
    </source>
</reference>
<evidence type="ECO:0000256" key="5">
    <source>
        <dbReference type="ARBA" id="ARBA00022694"/>
    </source>
</evidence>
<dbReference type="Proteomes" id="UP000185766">
    <property type="component" value="Unassembled WGS sequence"/>
</dbReference>
<comment type="subunit">
    <text evidence="10">Monomer.</text>
</comment>
<dbReference type="PANTHER" id="PTHR11088:SF60">
    <property type="entry name" value="TRNA DIMETHYLALLYLTRANSFERASE"/>
    <property type="match status" value="1"/>
</dbReference>
<feature type="binding site" evidence="10">
    <location>
        <begin position="13"/>
        <end position="18"/>
    </location>
    <ligand>
        <name>substrate</name>
    </ligand>
</feature>
<dbReference type="Gene3D" id="1.10.20.140">
    <property type="match status" value="1"/>
</dbReference>
<dbReference type="FunFam" id="1.10.20.140:FF:000001">
    <property type="entry name" value="tRNA dimethylallyltransferase"/>
    <property type="match status" value="1"/>
</dbReference>
<accession>A0A1H7Q613</accession>
<keyword evidence="4 10" id="KW-0808">Transferase</keyword>
<keyword evidence="5 10" id="KW-0819">tRNA processing</keyword>
<feature type="region of interest" description="Interaction with substrate tRNA" evidence="10">
    <location>
        <begin position="36"/>
        <end position="39"/>
    </location>
</feature>
<evidence type="ECO:0000313" key="14">
    <source>
        <dbReference type="EMBL" id="SEL43249.1"/>
    </source>
</evidence>
<feature type="site" description="Interaction with substrate tRNA" evidence="10">
    <location>
        <position position="102"/>
    </location>
</feature>
<sequence length="314" mass="34311">MHEPAVICLMGPTASGKTALALELAGQLPVDLISVDSALVYRGMDIGTAKPDAATLARYPHQLVDILDPAQSYSAADFVTDAQAAIQASHAKGRIPLLVGGTMLYYKALLEGMASMPSADSQVRAALEARAAAEGWQALHDELARVDSESAARIHPNDPQRLLRALEVWQVSGKTMSQHRAEQAAAGSHWPYRTVQLAIAPAERAVLHERIALRFAQMLEQGFVDEVIALRARGDLSADLPSMRAVGYRQAWDYLEGHLDYAGFQEKGIIATRQLAKRQFTWLRSWSDLIWLDSLKPNNLAVALKCLQEAQILA</sequence>
<dbReference type="NCBIfam" id="TIGR00174">
    <property type="entry name" value="miaA"/>
    <property type="match status" value="1"/>
</dbReference>
<protein>
    <recommendedName>
        <fullName evidence="10">tRNA dimethylallyltransferase</fullName>
        <ecNumber evidence="10">2.5.1.75</ecNumber>
    </recommendedName>
    <alternativeName>
        <fullName evidence="10">Dimethylallyl diphosphate:tRNA dimethylallyltransferase</fullName>
        <shortName evidence="10">DMAPP:tRNA dimethylallyltransferase</shortName>
        <shortName evidence="10">DMATase</shortName>
    </alternativeName>
    <alternativeName>
        <fullName evidence="10">Isopentenyl-diphosphate:tRNA isopentenyltransferase</fullName>
        <shortName evidence="10">IPP transferase</shortName>
        <shortName evidence="10">IPPT</shortName>
        <shortName evidence="10">IPTase</shortName>
    </alternativeName>
</protein>
<dbReference type="HAMAP" id="MF_00185">
    <property type="entry name" value="IPP_trans"/>
    <property type="match status" value="1"/>
</dbReference>
<organism evidence="14 15">
    <name type="scientific">Atopomonas hussainii</name>
    <dbReference type="NCBI Taxonomy" id="1429083"/>
    <lineage>
        <taxon>Bacteria</taxon>
        <taxon>Pseudomonadati</taxon>
        <taxon>Pseudomonadota</taxon>
        <taxon>Gammaproteobacteria</taxon>
        <taxon>Pseudomonadales</taxon>
        <taxon>Pseudomonadaceae</taxon>
        <taxon>Atopomonas</taxon>
    </lineage>
</organism>
<gene>
    <name evidence="10" type="primary">miaA</name>
    <name evidence="14" type="ORF">SAMN05216214_11233</name>
</gene>
<dbReference type="GO" id="GO:0005524">
    <property type="term" value="F:ATP binding"/>
    <property type="evidence" value="ECO:0007669"/>
    <property type="project" value="UniProtKB-UniRule"/>
</dbReference>
<evidence type="ECO:0000256" key="10">
    <source>
        <dbReference type="HAMAP-Rule" id="MF_00185"/>
    </source>
</evidence>
<keyword evidence="6 10" id="KW-0547">Nucleotide-binding</keyword>
<proteinExistence type="inferred from homology"/>
<evidence type="ECO:0000256" key="6">
    <source>
        <dbReference type="ARBA" id="ARBA00022741"/>
    </source>
</evidence>
<dbReference type="GO" id="GO:0052381">
    <property type="term" value="F:tRNA dimethylallyltransferase activity"/>
    <property type="evidence" value="ECO:0007669"/>
    <property type="project" value="UniProtKB-UniRule"/>
</dbReference>
<feature type="binding site" evidence="10">
    <location>
        <begin position="11"/>
        <end position="18"/>
    </location>
    <ligand>
        <name>ATP</name>
        <dbReference type="ChEBI" id="CHEBI:30616"/>
    </ligand>
</feature>
<comment type="caution">
    <text evidence="10">Lacks conserved residue(s) required for the propagation of feature annotation.</text>
</comment>
<keyword evidence="8 10" id="KW-0460">Magnesium</keyword>
<evidence type="ECO:0000256" key="1">
    <source>
        <dbReference type="ARBA" id="ARBA00001946"/>
    </source>
</evidence>
<dbReference type="Pfam" id="PF01715">
    <property type="entry name" value="IPPT"/>
    <property type="match status" value="1"/>
</dbReference>
<evidence type="ECO:0000313" key="15">
    <source>
        <dbReference type="Proteomes" id="UP000185766"/>
    </source>
</evidence>
<dbReference type="AlphaFoldDB" id="A0A1H7Q613"/>
<dbReference type="RefSeq" id="WP_074869034.1">
    <property type="nucleotide sequence ID" value="NZ_FOAS01000012.1"/>
</dbReference>
<comment type="similarity">
    <text evidence="3 10 13">Belongs to the IPP transferase family.</text>
</comment>
<dbReference type="STRING" id="1429083.GCA_001885685_00391"/>